<dbReference type="PANTHER" id="PTHR32295">
    <property type="entry name" value="IQ-DOMAIN 5-RELATED"/>
    <property type="match status" value="1"/>
</dbReference>
<keyword evidence="1" id="KW-0112">Calmodulin-binding</keyword>
<feature type="domain" description="DUF4005" evidence="4">
    <location>
        <begin position="263"/>
        <end position="311"/>
    </location>
</feature>
<feature type="region of interest" description="Disordered" evidence="3">
    <location>
        <begin position="221"/>
        <end position="251"/>
    </location>
</feature>
<dbReference type="GO" id="GO:0005516">
    <property type="term" value="F:calmodulin binding"/>
    <property type="evidence" value="ECO:0007669"/>
    <property type="project" value="UniProtKB-KW"/>
</dbReference>
<dbReference type="InterPro" id="IPR025064">
    <property type="entry name" value="DUF4005"/>
</dbReference>
<proteinExistence type="inferred from homology"/>
<accession>A0A2I0AUR4</accession>
<evidence type="ECO:0000313" key="5">
    <source>
        <dbReference type="EMBL" id="PKA59289.1"/>
    </source>
</evidence>
<dbReference type="Proteomes" id="UP000236161">
    <property type="component" value="Unassembled WGS sequence"/>
</dbReference>
<reference evidence="5 6" key="1">
    <citation type="journal article" date="2017" name="Nature">
        <title>The Apostasia genome and the evolution of orchids.</title>
        <authorList>
            <person name="Zhang G.Q."/>
            <person name="Liu K.W."/>
            <person name="Li Z."/>
            <person name="Lohaus R."/>
            <person name="Hsiao Y.Y."/>
            <person name="Niu S.C."/>
            <person name="Wang J.Y."/>
            <person name="Lin Y.C."/>
            <person name="Xu Q."/>
            <person name="Chen L.J."/>
            <person name="Yoshida K."/>
            <person name="Fujiwara S."/>
            <person name="Wang Z.W."/>
            <person name="Zhang Y.Q."/>
            <person name="Mitsuda N."/>
            <person name="Wang M."/>
            <person name="Liu G.H."/>
            <person name="Pecoraro L."/>
            <person name="Huang H.X."/>
            <person name="Xiao X.J."/>
            <person name="Lin M."/>
            <person name="Wu X.Y."/>
            <person name="Wu W.L."/>
            <person name="Chen Y.Y."/>
            <person name="Chang S.B."/>
            <person name="Sakamoto S."/>
            <person name="Ohme-Takagi M."/>
            <person name="Yagi M."/>
            <person name="Zeng S.J."/>
            <person name="Shen C.Y."/>
            <person name="Yeh C.M."/>
            <person name="Luo Y.B."/>
            <person name="Tsai W.C."/>
            <person name="Van de Peer Y."/>
            <person name="Liu Z.J."/>
        </authorList>
    </citation>
    <scope>NUCLEOTIDE SEQUENCE [LARGE SCALE GENOMIC DNA]</scope>
    <source>
        <strain evidence="6">cv. Shenzhen</strain>
        <tissue evidence="5">Stem</tissue>
    </source>
</reference>
<keyword evidence="6" id="KW-1185">Reference proteome</keyword>
<dbReference type="PANTHER" id="PTHR32295:SF113">
    <property type="entry name" value="PROTEIN IQ-DOMAIN 14"/>
    <property type="match status" value="1"/>
</dbReference>
<gene>
    <name evidence="5" type="primary">IQD14</name>
    <name evidence="5" type="ORF">AXF42_Ash001383</name>
</gene>
<dbReference type="OrthoDB" id="753382at2759"/>
<dbReference type="Pfam" id="PF13178">
    <property type="entry name" value="DUF4005"/>
    <property type="match status" value="1"/>
</dbReference>
<evidence type="ECO:0000259" key="4">
    <source>
        <dbReference type="Pfam" id="PF13178"/>
    </source>
</evidence>
<evidence type="ECO:0000256" key="3">
    <source>
        <dbReference type="SAM" id="MobiDB-lite"/>
    </source>
</evidence>
<organism evidence="5 6">
    <name type="scientific">Apostasia shenzhenica</name>
    <dbReference type="NCBI Taxonomy" id="1088818"/>
    <lineage>
        <taxon>Eukaryota</taxon>
        <taxon>Viridiplantae</taxon>
        <taxon>Streptophyta</taxon>
        <taxon>Embryophyta</taxon>
        <taxon>Tracheophyta</taxon>
        <taxon>Spermatophyta</taxon>
        <taxon>Magnoliopsida</taxon>
        <taxon>Liliopsida</taxon>
        <taxon>Asparagales</taxon>
        <taxon>Orchidaceae</taxon>
        <taxon>Apostasioideae</taxon>
        <taxon>Apostasia</taxon>
    </lineage>
</organism>
<name>A0A2I0AUR4_9ASPA</name>
<dbReference type="EMBL" id="KZ451950">
    <property type="protein sequence ID" value="PKA59289.1"/>
    <property type="molecule type" value="Genomic_DNA"/>
</dbReference>
<evidence type="ECO:0000256" key="2">
    <source>
        <dbReference type="ARBA" id="ARBA00024341"/>
    </source>
</evidence>
<dbReference type="STRING" id="1088818.A0A2I0AUR4"/>
<dbReference type="AlphaFoldDB" id="A0A2I0AUR4"/>
<comment type="similarity">
    <text evidence="2">Belongs to the IQD family.</text>
</comment>
<protein>
    <submittedName>
        <fullName evidence="5">Protein IQ-domain 14</fullName>
    </submittedName>
</protein>
<sequence length="370" mass="41717">MQSKGNYVKDKKKWGLGRQRRHREISSFIPLYREPSSIEKILADIDKEKQSKAPQVRKSYRALKAIARLQKMMRGQSIKRQTSNTMRSMQLLVRIQTEIHARRLQMMQNPNIHQQTLEGEDVEEWDDSMLTKEERNARLRRKVEAVIKRERALAYAYSHQLLTVTPKTANTSFSDARSGGLQFWWNWRELQVPCGPQHPKTPAPASPKTSAITPTASAALLRRSRRKPERTPLEASTPVSVKSIHTHNSSNRWQATHVRSVIKDDDSLTSCPPFMAPSAAAMPSYMAPTVSAKAKVRATSVESGGKERERRFSFAPTQGIGSLRQFMAMKGSAQPATAPEGKHRAMRSIGELSVDSTVSLPAALGRRRLK</sequence>
<evidence type="ECO:0000256" key="1">
    <source>
        <dbReference type="ARBA" id="ARBA00022860"/>
    </source>
</evidence>
<feature type="region of interest" description="Disordered" evidence="3">
    <location>
        <begin position="194"/>
        <end position="213"/>
    </location>
</feature>
<evidence type="ECO:0000313" key="6">
    <source>
        <dbReference type="Proteomes" id="UP000236161"/>
    </source>
</evidence>
<dbReference type="PROSITE" id="PS50096">
    <property type="entry name" value="IQ"/>
    <property type="match status" value="1"/>
</dbReference>